<evidence type="ECO:0000259" key="4">
    <source>
        <dbReference type="Pfam" id="PF16113"/>
    </source>
</evidence>
<comment type="caution">
    <text evidence="5">The sequence shown here is derived from an EMBL/GenBank/DDBJ whole genome shotgun (WGS) entry which is preliminary data.</text>
</comment>
<evidence type="ECO:0000256" key="3">
    <source>
        <dbReference type="ARBA" id="ARBA00022801"/>
    </source>
</evidence>
<evidence type="ECO:0000313" key="5">
    <source>
        <dbReference type="EMBL" id="MBB3046795.1"/>
    </source>
</evidence>
<dbReference type="EC" id="3.1.2.4" evidence="2"/>
<evidence type="ECO:0000313" key="6">
    <source>
        <dbReference type="Proteomes" id="UP000537130"/>
    </source>
</evidence>
<organism evidence="5 6">
    <name type="scientific">Litorivivens lipolytica</name>
    <dbReference type="NCBI Taxonomy" id="1524264"/>
    <lineage>
        <taxon>Bacteria</taxon>
        <taxon>Pseudomonadati</taxon>
        <taxon>Pseudomonadota</taxon>
        <taxon>Gammaproteobacteria</taxon>
        <taxon>Litorivivens</taxon>
    </lineage>
</organism>
<protein>
    <recommendedName>
        <fullName evidence="2">3-hydroxyisobutyryl-CoA hydrolase</fullName>
        <ecNumber evidence="2">3.1.2.4</ecNumber>
    </recommendedName>
</protein>
<dbReference type="SUPFAM" id="SSF52096">
    <property type="entry name" value="ClpP/crotonase"/>
    <property type="match status" value="1"/>
</dbReference>
<feature type="domain" description="Enoyl-CoA hydratase/isomerase" evidence="4">
    <location>
        <begin position="20"/>
        <end position="357"/>
    </location>
</feature>
<evidence type="ECO:0000256" key="2">
    <source>
        <dbReference type="ARBA" id="ARBA00011915"/>
    </source>
</evidence>
<reference evidence="5 6" key="1">
    <citation type="submission" date="2020-08" db="EMBL/GenBank/DDBJ databases">
        <title>Genomic Encyclopedia of Type Strains, Phase III (KMG-III): the genomes of soil and plant-associated and newly described type strains.</title>
        <authorList>
            <person name="Whitman W."/>
        </authorList>
    </citation>
    <scope>NUCLEOTIDE SEQUENCE [LARGE SCALE GENOMIC DNA]</scope>
    <source>
        <strain evidence="5 6">CECT 8654</strain>
    </source>
</reference>
<dbReference type="GO" id="GO:0006574">
    <property type="term" value="P:L-valine catabolic process"/>
    <property type="evidence" value="ECO:0007669"/>
    <property type="project" value="TreeGrafter"/>
</dbReference>
<accession>A0A7W4W3J1</accession>
<dbReference type="Pfam" id="PF16113">
    <property type="entry name" value="ECH_2"/>
    <property type="match status" value="1"/>
</dbReference>
<dbReference type="InterPro" id="IPR045004">
    <property type="entry name" value="ECH_dom"/>
</dbReference>
<dbReference type="Proteomes" id="UP000537130">
    <property type="component" value="Unassembled WGS sequence"/>
</dbReference>
<gene>
    <name evidence="5" type="ORF">FHR99_001031</name>
</gene>
<name>A0A7W4W3J1_9GAMM</name>
<dbReference type="RefSeq" id="WP_183409463.1">
    <property type="nucleotide sequence ID" value="NZ_JACHWY010000001.1"/>
</dbReference>
<comment type="catalytic activity">
    <reaction evidence="1">
        <text>3-hydroxy-2-methylpropanoyl-CoA + H2O = 3-hydroxy-2-methylpropanoate + CoA + H(+)</text>
        <dbReference type="Rhea" id="RHEA:20888"/>
        <dbReference type="ChEBI" id="CHEBI:11805"/>
        <dbReference type="ChEBI" id="CHEBI:15377"/>
        <dbReference type="ChEBI" id="CHEBI:15378"/>
        <dbReference type="ChEBI" id="CHEBI:57287"/>
        <dbReference type="ChEBI" id="CHEBI:57340"/>
        <dbReference type="EC" id="3.1.2.4"/>
    </reaction>
</comment>
<sequence length="371" mass="40341">MSKAVQLTCHPLAVGGYLAQITLNAPQKRNALCEPMLLALGDLLSNVAADDEAVAVLLDSGSSHAFCAGADARQIQTLTLSGTENARQIDDFFARCYRLLYELHQFPKPVVCWASGAVMGLGLGLLAAASHRIATPKSLLAMPEIAIGFYPDAGATWFLHHMPGHSGLFCALTGVQLNAGDALYSGLADYVLPDTRKPQLIQQLTRLDWQFELEADAEMLTIELTDFEAEANTRLPPSHLKQRADLIESLCEDKSPAAIDKAFHGLLGDDVWLNEAGRTFAGGAASTACIVLEQYQRGEGLLLAEALQLEMVISANRARDLEFIEGVRARLFDKDDRPQWAFRSLSEVPPELISGFFTAPWQQHPLADLGT</sequence>
<dbReference type="CDD" id="cd06558">
    <property type="entry name" value="crotonase-like"/>
    <property type="match status" value="1"/>
</dbReference>
<dbReference type="Gene3D" id="3.90.226.10">
    <property type="entry name" value="2-enoyl-CoA Hydratase, Chain A, domain 1"/>
    <property type="match status" value="1"/>
</dbReference>
<proteinExistence type="predicted"/>
<dbReference type="InterPro" id="IPR029045">
    <property type="entry name" value="ClpP/crotonase-like_dom_sf"/>
</dbReference>
<keyword evidence="3" id="KW-0378">Hydrolase</keyword>
<dbReference type="GO" id="GO:0003860">
    <property type="term" value="F:3-hydroxyisobutyryl-CoA hydrolase activity"/>
    <property type="evidence" value="ECO:0007669"/>
    <property type="project" value="UniProtKB-EC"/>
</dbReference>
<dbReference type="EMBL" id="JACHWY010000001">
    <property type="protein sequence ID" value="MBB3046795.1"/>
    <property type="molecule type" value="Genomic_DNA"/>
</dbReference>
<dbReference type="PANTHER" id="PTHR43176">
    <property type="entry name" value="3-HYDROXYISOBUTYRYL-COA HYDROLASE-RELATED"/>
    <property type="match status" value="1"/>
</dbReference>
<dbReference type="AlphaFoldDB" id="A0A7W4W3J1"/>
<dbReference type="PANTHER" id="PTHR43176:SF3">
    <property type="entry name" value="3-HYDROXYISOBUTYRYL-COA HYDROLASE, MITOCHONDRIAL"/>
    <property type="match status" value="1"/>
</dbReference>
<dbReference type="InterPro" id="IPR032259">
    <property type="entry name" value="HIBYL-CoA-H"/>
</dbReference>
<keyword evidence="6" id="KW-1185">Reference proteome</keyword>
<evidence type="ECO:0000256" key="1">
    <source>
        <dbReference type="ARBA" id="ARBA00001709"/>
    </source>
</evidence>
<dbReference type="GO" id="GO:0005829">
    <property type="term" value="C:cytosol"/>
    <property type="evidence" value="ECO:0007669"/>
    <property type="project" value="TreeGrafter"/>
</dbReference>